<gene>
    <name evidence="1" type="ORF">APS00_24100</name>
</gene>
<reference evidence="1" key="1">
    <citation type="submission" date="2018-07" db="EMBL/GenBank/DDBJ databases">
        <authorList>
            <consortium name="GenomeTrakr network: Whole genome sequencing for foodborne pathogen traceback"/>
        </authorList>
    </citation>
    <scope>NUCLEOTIDE SEQUENCE</scope>
    <source>
        <strain evidence="1">FSIS1504604</strain>
    </source>
</reference>
<name>A0A5X0WBW2_SALIN</name>
<proteinExistence type="predicted"/>
<evidence type="ECO:0000313" key="1">
    <source>
        <dbReference type="EMBL" id="ECX1649773.1"/>
    </source>
</evidence>
<protein>
    <submittedName>
        <fullName evidence="1">Transposase</fullName>
    </submittedName>
</protein>
<organism evidence="1">
    <name type="scientific">Salmonella infantis</name>
    <dbReference type="NCBI Taxonomy" id="595"/>
    <lineage>
        <taxon>Bacteria</taxon>
        <taxon>Pseudomonadati</taxon>
        <taxon>Pseudomonadota</taxon>
        <taxon>Gammaproteobacteria</taxon>
        <taxon>Enterobacterales</taxon>
        <taxon>Enterobacteriaceae</taxon>
        <taxon>Salmonella</taxon>
    </lineage>
</organism>
<dbReference type="AlphaFoldDB" id="A0A5X0WBW2"/>
<feature type="non-terminal residue" evidence="1">
    <location>
        <position position="1"/>
    </location>
</feature>
<accession>A0A5X0WBW2</accession>
<dbReference type="EMBL" id="AAKYXH010000036">
    <property type="protein sequence ID" value="ECX1649773.1"/>
    <property type="molecule type" value="Genomic_DNA"/>
</dbReference>
<comment type="caution">
    <text evidence="1">The sequence shown here is derived from an EMBL/GenBank/DDBJ whole genome shotgun (WGS) entry which is preliminary data.</text>
</comment>
<dbReference type="RefSeq" id="WP_244757573.1">
    <property type="nucleotide sequence ID" value="NZ_JAEHEC010000062.1"/>
</dbReference>
<sequence length="33" mass="3356">IFAAGHAALACGEMAVLGRLMKQEPTVVSLTAV</sequence>